<organism evidence="1 2">
    <name type="scientific">Aestuariirhabdus litorea</name>
    <dbReference type="NCBI Taxonomy" id="2528527"/>
    <lineage>
        <taxon>Bacteria</taxon>
        <taxon>Pseudomonadati</taxon>
        <taxon>Pseudomonadota</taxon>
        <taxon>Gammaproteobacteria</taxon>
        <taxon>Oceanospirillales</taxon>
        <taxon>Aestuariirhabdaceae</taxon>
        <taxon>Aestuariirhabdus</taxon>
    </lineage>
</organism>
<reference evidence="1 2" key="2">
    <citation type="submission" date="2018-12" db="EMBL/GenBank/DDBJ databases">
        <title>Simiduia agarivorans gen. nov., sp. nov., a marine, agarolytic bacterium isolated from shallow coastal water from Keelung, Taiwan.</title>
        <authorList>
            <person name="Shieh W.Y."/>
        </authorList>
    </citation>
    <scope>NUCLEOTIDE SEQUENCE [LARGE SCALE GENOMIC DNA]</scope>
    <source>
        <strain evidence="1 2">GTF-13</strain>
    </source>
</reference>
<evidence type="ECO:0008006" key="3">
    <source>
        <dbReference type="Google" id="ProtNLM"/>
    </source>
</evidence>
<name>A0A3P3VPQ9_9GAMM</name>
<protein>
    <recommendedName>
        <fullName evidence="3">Tetratricopeptide repeat protein</fullName>
    </recommendedName>
</protein>
<gene>
    <name evidence="1" type="ORF">D0544_01955</name>
</gene>
<comment type="caution">
    <text evidence="1">The sequence shown here is derived from an EMBL/GenBank/DDBJ whole genome shotgun (WGS) entry which is preliminary data.</text>
</comment>
<dbReference type="AlphaFoldDB" id="A0A3P3VPQ9"/>
<reference evidence="1 2" key="1">
    <citation type="submission" date="2018-08" db="EMBL/GenBank/DDBJ databases">
        <authorList>
            <person name="Khan S.A."/>
        </authorList>
    </citation>
    <scope>NUCLEOTIDE SEQUENCE [LARGE SCALE GENOMIC DNA]</scope>
    <source>
        <strain evidence="1 2">GTF-13</strain>
    </source>
</reference>
<keyword evidence="2" id="KW-1185">Reference proteome</keyword>
<dbReference type="Proteomes" id="UP000280792">
    <property type="component" value="Unassembled WGS sequence"/>
</dbReference>
<proteinExistence type="predicted"/>
<dbReference type="InterPro" id="IPR011990">
    <property type="entry name" value="TPR-like_helical_dom_sf"/>
</dbReference>
<dbReference type="Gene3D" id="1.25.40.10">
    <property type="entry name" value="Tetratricopeptide repeat domain"/>
    <property type="match status" value="1"/>
</dbReference>
<evidence type="ECO:0000313" key="1">
    <source>
        <dbReference type="EMBL" id="RRJ83908.1"/>
    </source>
</evidence>
<dbReference type="EMBL" id="QWEZ01000001">
    <property type="protein sequence ID" value="RRJ83908.1"/>
    <property type="molecule type" value="Genomic_DNA"/>
</dbReference>
<evidence type="ECO:0000313" key="2">
    <source>
        <dbReference type="Proteomes" id="UP000280792"/>
    </source>
</evidence>
<sequence length="130" mass="14639">MSSIIFFFRQPGRLLSRWLLGVGLLALLAGCGSYQVSGGVSEGIDLAYQQYAEGDCVSTIQTLSRVERMLRSYRFLQPEVSLLRGLCLERQGYFVDAMETYNYIVTTFPQSEYAYRAKARLKVLSTQPAS</sequence>
<dbReference type="RefSeq" id="WP_125014333.1">
    <property type="nucleotide sequence ID" value="NZ_QWEZ01000001.1"/>
</dbReference>
<accession>A0A3P3VPQ9</accession>